<feature type="transmembrane region" description="Helical" evidence="1">
    <location>
        <begin position="121"/>
        <end position="140"/>
    </location>
</feature>
<accession>A0A5B2V9F3</accession>
<proteinExistence type="predicted"/>
<name>A0A5B2V9F3_9HYPH</name>
<feature type="transmembrane region" description="Helical" evidence="1">
    <location>
        <begin position="83"/>
        <end position="109"/>
    </location>
</feature>
<feature type="transmembrane region" description="Helical" evidence="1">
    <location>
        <begin position="181"/>
        <end position="213"/>
    </location>
</feature>
<feature type="transmembrane region" description="Helical" evidence="1">
    <location>
        <begin position="152"/>
        <end position="169"/>
    </location>
</feature>
<evidence type="ECO:0000313" key="2">
    <source>
        <dbReference type="EMBL" id="KAA2234969.1"/>
    </source>
</evidence>
<reference evidence="2 3" key="1">
    <citation type="submission" date="2019-09" db="EMBL/GenBank/DDBJ databases">
        <title>Salinarimonas rosea gen. nov., sp. nov., a new member of the a-2 subgroup of the Proteobacteria.</title>
        <authorList>
            <person name="Liu J."/>
        </authorList>
    </citation>
    <scope>NUCLEOTIDE SEQUENCE [LARGE SCALE GENOMIC DNA]</scope>
    <source>
        <strain evidence="2 3">BN140002</strain>
    </source>
</reference>
<comment type="caution">
    <text evidence="2">The sequence shown here is derived from an EMBL/GenBank/DDBJ whole genome shotgun (WGS) entry which is preliminary data.</text>
</comment>
<feature type="transmembrane region" description="Helical" evidence="1">
    <location>
        <begin position="267"/>
        <end position="287"/>
    </location>
</feature>
<sequence>MIGRDGIRGWWRDDAQGASLWPILVLAGILALALVLPAQAVVARYVNDLLIFLDGAYRVNHGQVPNRDFHTALGPLNFYLPALAARLTGTLGTAMPVSMALLIAALAPAMAHIVSSRLRPVLGIPFAAFLLLIIAMPANLGEAITDLSYGMFYNRIGWAALAALILMHLRPTVIRPRQGLLDTLAASLLVVTMIYTKASYGAVGAGFLVLMLLDRRQRAWALAALGVVLATGLAVEAVWRGGAGHIADLRAAMVVSGNRTPVELTDFFLRNLADYVLLALVAIPSLWRTRSPRDALLYGFCAGAGLMLISQNFQGWGIITIHAGAVVAAERLMRTMTPEDVLAPVSMAGAAPILMLALILPTIVHATATLALSTTLSAARAGEPFGLRNYEGARLAFVWNPGDAAANGRYLATLREGVGLLTRMDPPPHGVFTLDFVNPFSSAANLAPPQGDTAWQHWGRNVNEYAFVPPDELFRAIEVVMEPKAAIEGVTGDNLRQIYGAYLAENYALAEETGDWRVFRRNPPDRPAANAMLRR</sequence>
<keyword evidence="1" id="KW-1133">Transmembrane helix</keyword>
<feature type="transmembrane region" description="Helical" evidence="1">
    <location>
        <begin position="219"/>
        <end position="239"/>
    </location>
</feature>
<evidence type="ECO:0008006" key="4">
    <source>
        <dbReference type="Google" id="ProtNLM"/>
    </source>
</evidence>
<dbReference type="AlphaFoldDB" id="A0A5B2V9F3"/>
<keyword evidence="1" id="KW-0472">Membrane</keyword>
<protein>
    <recommendedName>
        <fullName evidence="4">Glycosyltransferase RgtA/B/C/D-like domain-containing protein</fullName>
    </recommendedName>
</protein>
<gene>
    <name evidence="2" type="ORF">F0L46_21750</name>
</gene>
<evidence type="ECO:0000313" key="3">
    <source>
        <dbReference type="Proteomes" id="UP000323142"/>
    </source>
</evidence>
<organism evidence="2 3">
    <name type="scientific">Salinarimonas soli</name>
    <dbReference type="NCBI Taxonomy" id="1638099"/>
    <lineage>
        <taxon>Bacteria</taxon>
        <taxon>Pseudomonadati</taxon>
        <taxon>Pseudomonadota</taxon>
        <taxon>Alphaproteobacteria</taxon>
        <taxon>Hyphomicrobiales</taxon>
        <taxon>Salinarimonadaceae</taxon>
        <taxon>Salinarimonas</taxon>
    </lineage>
</organism>
<dbReference type="OrthoDB" id="7993201at2"/>
<feature type="transmembrane region" description="Helical" evidence="1">
    <location>
        <begin position="341"/>
        <end position="364"/>
    </location>
</feature>
<keyword evidence="1" id="KW-0812">Transmembrane</keyword>
<keyword evidence="3" id="KW-1185">Reference proteome</keyword>
<dbReference type="EMBL" id="VUOA01000040">
    <property type="protein sequence ID" value="KAA2234969.1"/>
    <property type="molecule type" value="Genomic_DNA"/>
</dbReference>
<feature type="transmembrane region" description="Helical" evidence="1">
    <location>
        <begin position="313"/>
        <end position="329"/>
    </location>
</feature>
<dbReference type="Proteomes" id="UP000323142">
    <property type="component" value="Unassembled WGS sequence"/>
</dbReference>
<evidence type="ECO:0000256" key="1">
    <source>
        <dbReference type="SAM" id="Phobius"/>
    </source>
</evidence>
<reference evidence="2 3" key="2">
    <citation type="submission" date="2019-09" db="EMBL/GenBank/DDBJ databases">
        <authorList>
            <person name="Jin C."/>
        </authorList>
    </citation>
    <scope>NUCLEOTIDE SEQUENCE [LARGE SCALE GENOMIC DNA]</scope>
    <source>
        <strain evidence="2 3">BN140002</strain>
    </source>
</reference>
<feature type="transmembrane region" description="Helical" evidence="1">
    <location>
        <begin position="20"/>
        <end position="42"/>
    </location>
</feature>
<dbReference type="RefSeq" id="WP_149821527.1">
    <property type="nucleotide sequence ID" value="NZ_VUOA01000040.1"/>
</dbReference>